<dbReference type="Proteomes" id="UP000318571">
    <property type="component" value="Chromosome 12"/>
</dbReference>
<dbReference type="AlphaFoldDB" id="A0A553PSU8"/>
<comment type="caution">
    <text evidence="1">The sequence shown here is derived from an EMBL/GenBank/DDBJ whole genome shotgun (WGS) entry which is preliminary data.</text>
</comment>
<accession>A0A553PSU8</accession>
<gene>
    <name evidence="1" type="ORF">TCAL_13969</name>
</gene>
<dbReference type="EMBL" id="VCGU01000001">
    <property type="protein sequence ID" value="TRY80750.1"/>
    <property type="molecule type" value="Genomic_DNA"/>
</dbReference>
<name>A0A553PSU8_TIGCA</name>
<sequence length="246" mass="27105">MPSEDYPLFGKAGSITKLHFKLKNNGEDSRFDIKIRPDMAGERVQEVFVKNEEVANVDFSNILIPEQPAGTIVKIEVEVSRTDESVTDAMDSAKKYLIFTIGEAAYEKEPPQIEYYGPYSYHGLTSECNAKPTECRNSTWGAKFVVRDRGVGLQSLDVQTMGRDSVKYPLFYKYDNFAIGSTANVIVIIKASCCVKGVSVTVTDLKGNQYSRDFTHQGNGSTSSTSVATTCAVALLLIIMSNFSSL</sequence>
<evidence type="ECO:0000313" key="1">
    <source>
        <dbReference type="EMBL" id="TRY80750.1"/>
    </source>
</evidence>
<keyword evidence="2" id="KW-1185">Reference proteome</keyword>
<organism evidence="1 2">
    <name type="scientific">Tigriopus californicus</name>
    <name type="common">Marine copepod</name>
    <dbReference type="NCBI Taxonomy" id="6832"/>
    <lineage>
        <taxon>Eukaryota</taxon>
        <taxon>Metazoa</taxon>
        <taxon>Ecdysozoa</taxon>
        <taxon>Arthropoda</taxon>
        <taxon>Crustacea</taxon>
        <taxon>Multicrustacea</taxon>
        <taxon>Hexanauplia</taxon>
        <taxon>Copepoda</taxon>
        <taxon>Harpacticoida</taxon>
        <taxon>Harpacticidae</taxon>
        <taxon>Tigriopus</taxon>
    </lineage>
</organism>
<protein>
    <submittedName>
        <fullName evidence="1">Uncharacterized protein</fullName>
    </submittedName>
</protein>
<reference evidence="1 2" key="1">
    <citation type="journal article" date="2018" name="Nat. Ecol. Evol.">
        <title>Genomic signatures of mitonuclear coevolution across populations of Tigriopus californicus.</title>
        <authorList>
            <person name="Barreto F.S."/>
            <person name="Watson E.T."/>
            <person name="Lima T.G."/>
            <person name="Willett C.S."/>
            <person name="Edmands S."/>
            <person name="Li W."/>
            <person name="Burton R.S."/>
        </authorList>
    </citation>
    <scope>NUCLEOTIDE SEQUENCE [LARGE SCALE GENOMIC DNA]</scope>
    <source>
        <strain evidence="1 2">San Diego</strain>
    </source>
</reference>
<evidence type="ECO:0000313" key="2">
    <source>
        <dbReference type="Proteomes" id="UP000318571"/>
    </source>
</evidence>
<proteinExistence type="predicted"/>